<evidence type="ECO:0000256" key="1">
    <source>
        <dbReference type="ARBA" id="ARBA00010617"/>
    </source>
</evidence>
<evidence type="ECO:0000313" key="9">
    <source>
        <dbReference type="EMBL" id="RKN34871.1"/>
    </source>
</evidence>
<evidence type="ECO:0000256" key="5">
    <source>
        <dbReference type="ARBA" id="ARBA00023004"/>
    </source>
</evidence>
<dbReference type="InterPro" id="IPR002401">
    <property type="entry name" value="Cyt_P450_E_grp-I"/>
</dbReference>
<organism evidence="9 10">
    <name type="scientific">Micromonospora musae</name>
    <dbReference type="NCBI Taxonomy" id="1894970"/>
    <lineage>
        <taxon>Bacteria</taxon>
        <taxon>Bacillati</taxon>
        <taxon>Actinomycetota</taxon>
        <taxon>Actinomycetes</taxon>
        <taxon>Micromonosporales</taxon>
        <taxon>Micromonosporaceae</taxon>
        <taxon>Micromonospora</taxon>
    </lineage>
</organism>
<dbReference type="PRINTS" id="PR00463">
    <property type="entry name" value="EP450I"/>
</dbReference>
<evidence type="ECO:0000256" key="3">
    <source>
        <dbReference type="ARBA" id="ARBA00022723"/>
    </source>
</evidence>
<evidence type="ECO:0000256" key="4">
    <source>
        <dbReference type="ARBA" id="ARBA00023002"/>
    </source>
</evidence>
<evidence type="ECO:0000313" key="10">
    <source>
        <dbReference type="Proteomes" id="UP000275865"/>
    </source>
</evidence>
<reference evidence="9 10" key="1">
    <citation type="submission" date="2018-09" db="EMBL/GenBank/DDBJ databases">
        <title>Micromonospora sp. nov. MS1-9, isolated from a root of Musa sp.</title>
        <authorList>
            <person name="Kuncharoen N."/>
            <person name="Kudo T."/>
            <person name="Ohkuma M."/>
            <person name="Yuki M."/>
            <person name="Tanasupawat S."/>
        </authorList>
    </citation>
    <scope>NUCLEOTIDE SEQUENCE [LARGE SCALE GENOMIC DNA]</scope>
    <source>
        <strain evidence="9 10">MS1-9</strain>
    </source>
</reference>
<proteinExistence type="inferred from homology"/>
<comment type="caution">
    <text evidence="9">The sequence shown here is derived from an EMBL/GenBank/DDBJ whole genome shotgun (WGS) entry which is preliminary data.</text>
</comment>
<dbReference type="Gene3D" id="1.10.630.10">
    <property type="entry name" value="Cytochrome P450"/>
    <property type="match status" value="1"/>
</dbReference>
<keyword evidence="2 7" id="KW-0349">Heme</keyword>
<dbReference type="Proteomes" id="UP000275865">
    <property type="component" value="Unassembled WGS sequence"/>
</dbReference>
<dbReference type="EMBL" id="RAZT01000003">
    <property type="protein sequence ID" value="RKN34871.1"/>
    <property type="molecule type" value="Genomic_DNA"/>
</dbReference>
<accession>A0A3A9YC68</accession>
<dbReference type="Pfam" id="PF00067">
    <property type="entry name" value="p450"/>
    <property type="match status" value="1"/>
</dbReference>
<dbReference type="PROSITE" id="PS00086">
    <property type="entry name" value="CYTOCHROME_P450"/>
    <property type="match status" value="1"/>
</dbReference>
<dbReference type="GO" id="GO:0016705">
    <property type="term" value="F:oxidoreductase activity, acting on paired donors, with incorporation or reduction of molecular oxygen"/>
    <property type="evidence" value="ECO:0007669"/>
    <property type="project" value="InterPro"/>
</dbReference>
<dbReference type="PRINTS" id="PR00385">
    <property type="entry name" value="P450"/>
</dbReference>
<sequence>MVPSLLRDPARALITVGNRTGGELIRLNLGSFRPYLVTDPRHVQHVLRDRSENYERAGDGLFWRPVKRLFGEGILGEGQIWSASRRMLQPMFTAKRVEALVDGMAEAIGQAVDELDEPSRDGRTVDIGVEQTRIVCRAIMKVLFGEKISVPDAMRVVDAQDVIATAVIPRIVVPFAPLSLPMPGDRPFRRAKKVVDDVLLPIVRASKATADEGDDVISTLWQARTEDGRQLSEQQVRNDTVAMFAATTETTINVLTWLWPHLDDRPDVAERLYDEIARVVGDGPVKREHLNQLPYTRMVLDELLRLYPIGWIIPRRAVADDVIDGVQVEAGATMVASPLITQRMTAFWDRPDEFDPDRFTPERIRARHRYAHFPFGGGPHQCLGMYLFYLEAQLILATMLSRYRFRLRRSGVPGLRLAAALRPRRRVELTLTSTADAA</sequence>
<dbReference type="SUPFAM" id="SSF48264">
    <property type="entry name" value="Cytochrome P450"/>
    <property type="match status" value="1"/>
</dbReference>
<comment type="cofactor">
    <cofactor evidence="7">
        <name>heme</name>
        <dbReference type="ChEBI" id="CHEBI:30413"/>
    </cofactor>
</comment>
<dbReference type="InterPro" id="IPR050196">
    <property type="entry name" value="Cytochrome_P450_Monoox"/>
</dbReference>
<dbReference type="InterPro" id="IPR036396">
    <property type="entry name" value="Cyt_P450_sf"/>
</dbReference>
<keyword evidence="3 7" id="KW-0479">Metal-binding</keyword>
<dbReference type="InterPro" id="IPR001128">
    <property type="entry name" value="Cyt_P450"/>
</dbReference>
<evidence type="ECO:0000256" key="2">
    <source>
        <dbReference type="ARBA" id="ARBA00022617"/>
    </source>
</evidence>
<evidence type="ECO:0000256" key="8">
    <source>
        <dbReference type="RuleBase" id="RU000461"/>
    </source>
</evidence>
<feature type="binding site" description="axial binding residue" evidence="7">
    <location>
        <position position="382"/>
    </location>
    <ligand>
        <name>heme</name>
        <dbReference type="ChEBI" id="CHEBI:30413"/>
    </ligand>
    <ligandPart>
        <name>Fe</name>
        <dbReference type="ChEBI" id="CHEBI:18248"/>
    </ligandPart>
</feature>
<keyword evidence="4 8" id="KW-0560">Oxidoreductase</keyword>
<dbReference type="InterPro" id="IPR017972">
    <property type="entry name" value="Cyt_P450_CS"/>
</dbReference>
<protein>
    <submittedName>
        <fullName evidence="9">Cytochrome P450</fullName>
    </submittedName>
</protein>
<keyword evidence="6 8" id="KW-0503">Monooxygenase</keyword>
<dbReference type="GO" id="GO:0020037">
    <property type="term" value="F:heme binding"/>
    <property type="evidence" value="ECO:0007669"/>
    <property type="project" value="InterPro"/>
</dbReference>
<evidence type="ECO:0000256" key="7">
    <source>
        <dbReference type="PIRSR" id="PIRSR602401-1"/>
    </source>
</evidence>
<gene>
    <name evidence="9" type="ORF">D7044_06420</name>
</gene>
<comment type="similarity">
    <text evidence="1 8">Belongs to the cytochrome P450 family.</text>
</comment>
<dbReference type="PANTHER" id="PTHR24291">
    <property type="entry name" value="CYTOCHROME P450 FAMILY 4"/>
    <property type="match status" value="1"/>
</dbReference>
<dbReference type="GO" id="GO:0005506">
    <property type="term" value="F:iron ion binding"/>
    <property type="evidence" value="ECO:0007669"/>
    <property type="project" value="InterPro"/>
</dbReference>
<dbReference type="GO" id="GO:0004497">
    <property type="term" value="F:monooxygenase activity"/>
    <property type="evidence" value="ECO:0007669"/>
    <property type="project" value="UniProtKB-KW"/>
</dbReference>
<name>A0A3A9YC68_9ACTN</name>
<dbReference type="AlphaFoldDB" id="A0A3A9YC68"/>
<evidence type="ECO:0000256" key="6">
    <source>
        <dbReference type="ARBA" id="ARBA00023033"/>
    </source>
</evidence>
<keyword evidence="5 7" id="KW-0408">Iron</keyword>
<dbReference type="PANTHER" id="PTHR24291:SF50">
    <property type="entry name" value="BIFUNCTIONAL ALBAFLAVENONE MONOOXYGENASE_TERPENE SYNTHASE"/>
    <property type="match status" value="1"/>
</dbReference>